<evidence type="ECO:0000259" key="3">
    <source>
        <dbReference type="Pfam" id="PF25019"/>
    </source>
</evidence>
<dbReference type="InterPro" id="IPR027417">
    <property type="entry name" value="P-loop_NTPase"/>
</dbReference>
<dbReference type="Pfam" id="PF25019">
    <property type="entry name" value="LRR_R13L1-DRL21"/>
    <property type="match status" value="1"/>
</dbReference>
<dbReference type="Proteomes" id="UP001418222">
    <property type="component" value="Unassembled WGS sequence"/>
</dbReference>
<keyword evidence="5" id="KW-1185">Reference proteome</keyword>
<evidence type="ECO:0000313" key="5">
    <source>
        <dbReference type="Proteomes" id="UP001418222"/>
    </source>
</evidence>
<dbReference type="Gene3D" id="3.40.50.300">
    <property type="entry name" value="P-loop containing nucleotide triphosphate hydrolases"/>
    <property type="match status" value="1"/>
</dbReference>
<feature type="domain" description="NB-ARC" evidence="2">
    <location>
        <begin position="2"/>
        <end position="156"/>
    </location>
</feature>
<dbReference type="Gene3D" id="3.80.10.10">
    <property type="entry name" value="Ribonuclease Inhibitor"/>
    <property type="match status" value="1"/>
</dbReference>
<reference evidence="4 5" key="1">
    <citation type="journal article" date="2022" name="Nat. Plants">
        <title>Genomes of leafy and leafless Platanthera orchids illuminate the evolution of mycoheterotrophy.</title>
        <authorList>
            <person name="Li M.H."/>
            <person name="Liu K.W."/>
            <person name="Li Z."/>
            <person name="Lu H.C."/>
            <person name="Ye Q.L."/>
            <person name="Zhang D."/>
            <person name="Wang J.Y."/>
            <person name="Li Y.F."/>
            <person name="Zhong Z.M."/>
            <person name="Liu X."/>
            <person name="Yu X."/>
            <person name="Liu D.K."/>
            <person name="Tu X.D."/>
            <person name="Liu B."/>
            <person name="Hao Y."/>
            <person name="Liao X.Y."/>
            <person name="Jiang Y.T."/>
            <person name="Sun W.H."/>
            <person name="Chen J."/>
            <person name="Chen Y.Q."/>
            <person name="Ai Y."/>
            <person name="Zhai J.W."/>
            <person name="Wu S.S."/>
            <person name="Zhou Z."/>
            <person name="Hsiao Y.Y."/>
            <person name="Wu W.L."/>
            <person name="Chen Y.Y."/>
            <person name="Lin Y.F."/>
            <person name="Hsu J.L."/>
            <person name="Li C.Y."/>
            <person name="Wang Z.W."/>
            <person name="Zhao X."/>
            <person name="Zhong W.Y."/>
            <person name="Ma X.K."/>
            <person name="Ma L."/>
            <person name="Huang J."/>
            <person name="Chen G.Z."/>
            <person name="Huang M.Z."/>
            <person name="Huang L."/>
            <person name="Peng D.H."/>
            <person name="Luo Y.B."/>
            <person name="Zou S.Q."/>
            <person name="Chen S.P."/>
            <person name="Lan S."/>
            <person name="Tsai W.C."/>
            <person name="Van de Peer Y."/>
            <person name="Liu Z.J."/>
        </authorList>
    </citation>
    <scope>NUCLEOTIDE SEQUENCE [LARGE SCALE GENOMIC DNA]</scope>
    <source>
        <strain evidence="4">Lor287</strain>
    </source>
</reference>
<gene>
    <name evidence="4" type="primary">RGA3</name>
    <name evidence="4" type="ORF">KSP39_PZI017687</name>
</gene>
<dbReference type="InterPro" id="IPR056789">
    <property type="entry name" value="LRR_R13L1-DRL21"/>
</dbReference>
<organism evidence="4 5">
    <name type="scientific">Platanthera zijinensis</name>
    <dbReference type="NCBI Taxonomy" id="2320716"/>
    <lineage>
        <taxon>Eukaryota</taxon>
        <taxon>Viridiplantae</taxon>
        <taxon>Streptophyta</taxon>
        <taxon>Embryophyta</taxon>
        <taxon>Tracheophyta</taxon>
        <taxon>Spermatophyta</taxon>
        <taxon>Magnoliopsida</taxon>
        <taxon>Liliopsida</taxon>
        <taxon>Asparagales</taxon>
        <taxon>Orchidaceae</taxon>
        <taxon>Orchidoideae</taxon>
        <taxon>Orchideae</taxon>
        <taxon>Orchidinae</taxon>
        <taxon>Platanthera</taxon>
    </lineage>
</organism>
<comment type="caution">
    <text evidence="4">The sequence shown here is derived from an EMBL/GenBank/DDBJ whole genome shotgun (WGS) entry which is preliminary data.</text>
</comment>
<dbReference type="GO" id="GO:0043531">
    <property type="term" value="F:ADP binding"/>
    <property type="evidence" value="ECO:0007669"/>
    <property type="project" value="InterPro"/>
</dbReference>
<dbReference type="InterPro" id="IPR002182">
    <property type="entry name" value="NB-ARC"/>
</dbReference>
<proteinExistence type="predicted"/>
<dbReference type="PANTHER" id="PTHR36766:SF48">
    <property type="entry name" value="DISEASE RESISTANCE PROTEIN RGA3"/>
    <property type="match status" value="1"/>
</dbReference>
<name>A0AAP0B520_9ASPA</name>
<dbReference type="SUPFAM" id="SSF52540">
    <property type="entry name" value="P-loop containing nucleoside triphosphate hydrolases"/>
    <property type="match status" value="1"/>
</dbReference>
<dbReference type="PANTHER" id="PTHR36766">
    <property type="entry name" value="PLANT BROAD-SPECTRUM MILDEW RESISTANCE PROTEIN RPW8"/>
    <property type="match status" value="1"/>
</dbReference>
<evidence type="ECO:0000259" key="2">
    <source>
        <dbReference type="Pfam" id="PF00931"/>
    </source>
</evidence>
<protein>
    <submittedName>
        <fullName evidence="4">Disease resistance protein RGA3</fullName>
    </submittedName>
</protein>
<dbReference type="SUPFAM" id="SSF52058">
    <property type="entry name" value="L domain-like"/>
    <property type="match status" value="1"/>
</dbReference>
<dbReference type="AlphaFoldDB" id="A0AAP0B520"/>
<dbReference type="EMBL" id="JBBWWQ010000015">
    <property type="protein sequence ID" value="KAK8928372.1"/>
    <property type="molecule type" value="Genomic_DNA"/>
</dbReference>
<sequence length="427" mass="48045">MDVVSIVGLGGLGKTALARIVYNDERVRGGFEKRMWVCVSDEFEIKRLIVLIMESVTGSQFCQTNMDMMQVSLAEQLKEKRFLLVFDDVWNESEEKWDKLRTLLAVGGKGRKGSKILVTRRTGRVASLMGTVSPYRLSNLSLNDCWLVFERRAFAMGVERNLNLVEIGREIVKKCGGVPLAVKALGSLLRFKKTESGWLAIKDSELEDVLPNLQAHHNLKELKIQCYVGRGFPHRIMNLSLSNLARLTLKCCMFAKLPALGQLPQLESLNLTELPLIKQVGCDFYGSPNSFLVLKELKLNDMAELEEWCNAGEEQFLPCLHKLTLCDCPKLKELPSDFPSVTILIMNGDDKLLLLSLQNGVFQNFEEMAFKNVNSINFHEEGKMPEIQRACTASLNCLSAKSKAPLGGTYFHRSSGYVRMNQTIIKV</sequence>
<feature type="domain" description="R13L1/DRL21-like LRR repeat region" evidence="3">
    <location>
        <begin position="190"/>
        <end position="273"/>
    </location>
</feature>
<keyword evidence="1" id="KW-0433">Leucine-rich repeat</keyword>
<accession>A0AAP0B520</accession>
<evidence type="ECO:0000256" key="1">
    <source>
        <dbReference type="ARBA" id="ARBA00022614"/>
    </source>
</evidence>
<dbReference type="Pfam" id="PF00931">
    <property type="entry name" value="NB-ARC"/>
    <property type="match status" value="1"/>
</dbReference>
<dbReference type="InterPro" id="IPR032675">
    <property type="entry name" value="LRR_dom_sf"/>
</dbReference>
<dbReference type="PRINTS" id="PR00364">
    <property type="entry name" value="DISEASERSIST"/>
</dbReference>
<evidence type="ECO:0000313" key="4">
    <source>
        <dbReference type="EMBL" id="KAK8928372.1"/>
    </source>
</evidence>